<evidence type="ECO:0000313" key="3">
    <source>
        <dbReference type="EMBL" id="EFJ37664.1"/>
    </source>
</evidence>
<dbReference type="KEGG" id="smo:SELMODRAFT_29371"/>
<gene>
    <name evidence="2" type="ORF">SELMODRAFT_19387</name>
    <name evidence="3" type="ORF">SELMODRAFT_29371</name>
</gene>
<protein>
    <submittedName>
        <fullName evidence="3">Uncharacterized protein</fullName>
    </submittedName>
</protein>
<sequence>IECSSRPQKKATAHHIKSRPKKKGYDRRRKGPTRYPPLSERPAIWDILTP</sequence>
<feature type="non-terminal residue" evidence="3">
    <location>
        <position position="50"/>
    </location>
</feature>
<dbReference type="InParanoid" id="D8QPQ5"/>
<dbReference type="GO" id="GO:0006412">
    <property type="term" value="P:translation"/>
    <property type="evidence" value="ECO:0007669"/>
    <property type="project" value="InterPro"/>
</dbReference>
<accession>D8QPQ5</accession>
<feature type="compositionally biased region" description="Basic residues" evidence="1">
    <location>
        <begin position="7"/>
        <end position="32"/>
    </location>
</feature>
<dbReference type="GO" id="GO:0019843">
    <property type="term" value="F:rRNA binding"/>
    <property type="evidence" value="ECO:0007669"/>
    <property type="project" value="InterPro"/>
</dbReference>
<dbReference type="Gramene" id="EFJ37664">
    <property type="protein sequence ID" value="EFJ37664"/>
    <property type="gene ID" value="SELMODRAFT_29371"/>
</dbReference>
<dbReference type="HOGENOM" id="CLU_205519_0_0_1"/>
<dbReference type="PANTHER" id="PTHR36798">
    <property type="entry name" value="50S RIBOSOMAL PROTEIN 6, CHLOROPLASTIC"/>
    <property type="match status" value="1"/>
</dbReference>
<feature type="region of interest" description="Disordered" evidence="1">
    <location>
        <begin position="1"/>
        <end position="50"/>
    </location>
</feature>
<dbReference type="GO" id="GO:0003735">
    <property type="term" value="F:structural constituent of ribosome"/>
    <property type="evidence" value="ECO:0007669"/>
    <property type="project" value="InterPro"/>
</dbReference>
<keyword evidence="4" id="KW-1185">Reference proteome</keyword>
<feature type="non-terminal residue" evidence="3">
    <location>
        <position position="1"/>
    </location>
</feature>
<dbReference type="KEGG" id="smo:SELMODRAFT_19387"/>
<evidence type="ECO:0000256" key="1">
    <source>
        <dbReference type="SAM" id="MobiDB-lite"/>
    </source>
</evidence>
<dbReference type="Pfam" id="PF17257">
    <property type="entry name" value="DUF5323"/>
    <property type="match status" value="1"/>
</dbReference>
<name>D8QPQ5_SELML</name>
<dbReference type="EMBL" id="GL377565">
    <property type="protein sequence ID" value="EFJ37664.1"/>
    <property type="molecule type" value="Genomic_DNA"/>
</dbReference>
<evidence type="ECO:0000313" key="4">
    <source>
        <dbReference type="Proteomes" id="UP000001514"/>
    </source>
</evidence>
<dbReference type="GO" id="GO:0005840">
    <property type="term" value="C:ribosome"/>
    <property type="evidence" value="ECO:0007669"/>
    <property type="project" value="InterPro"/>
</dbReference>
<proteinExistence type="predicted"/>
<dbReference type="Gramene" id="EFJ15028">
    <property type="protein sequence ID" value="EFJ15028"/>
    <property type="gene ID" value="SELMODRAFT_19387"/>
</dbReference>
<organism evidence="4">
    <name type="scientific">Selaginella moellendorffii</name>
    <name type="common">Spikemoss</name>
    <dbReference type="NCBI Taxonomy" id="88036"/>
    <lineage>
        <taxon>Eukaryota</taxon>
        <taxon>Viridiplantae</taxon>
        <taxon>Streptophyta</taxon>
        <taxon>Embryophyta</taxon>
        <taxon>Tracheophyta</taxon>
        <taxon>Lycopodiopsida</taxon>
        <taxon>Selaginellales</taxon>
        <taxon>Selaginellaceae</taxon>
        <taxon>Selaginella</taxon>
    </lineage>
</organism>
<dbReference type="AlphaFoldDB" id="D8QPQ5"/>
<reference evidence="3 4" key="1">
    <citation type="journal article" date="2011" name="Science">
        <title>The Selaginella genome identifies genetic changes associated with the evolution of vascular plants.</title>
        <authorList>
            <person name="Banks J.A."/>
            <person name="Nishiyama T."/>
            <person name="Hasebe M."/>
            <person name="Bowman J.L."/>
            <person name="Gribskov M."/>
            <person name="dePamphilis C."/>
            <person name="Albert V.A."/>
            <person name="Aono N."/>
            <person name="Aoyama T."/>
            <person name="Ambrose B.A."/>
            <person name="Ashton N.W."/>
            <person name="Axtell M.J."/>
            <person name="Barker E."/>
            <person name="Barker M.S."/>
            <person name="Bennetzen J.L."/>
            <person name="Bonawitz N.D."/>
            <person name="Chapple C."/>
            <person name="Cheng C."/>
            <person name="Correa L.G."/>
            <person name="Dacre M."/>
            <person name="DeBarry J."/>
            <person name="Dreyer I."/>
            <person name="Elias M."/>
            <person name="Engstrom E.M."/>
            <person name="Estelle M."/>
            <person name="Feng L."/>
            <person name="Finet C."/>
            <person name="Floyd S.K."/>
            <person name="Frommer W.B."/>
            <person name="Fujita T."/>
            <person name="Gramzow L."/>
            <person name="Gutensohn M."/>
            <person name="Harholt J."/>
            <person name="Hattori M."/>
            <person name="Heyl A."/>
            <person name="Hirai T."/>
            <person name="Hiwatashi Y."/>
            <person name="Ishikawa M."/>
            <person name="Iwata M."/>
            <person name="Karol K.G."/>
            <person name="Koehler B."/>
            <person name="Kolukisaoglu U."/>
            <person name="Kubo M."/>
            <person name="Kurata T."/>
            <person name="Lalonde S."/>
            <person name="Li K."/>
            <person name="Li Y."/>
            <person name="Litt A."/>
            <person name="Lyons E."/>
            <person name="Manning G."/>
            <person name="Maruyama T."/>
            <person name="Michael T.P."/>
            <person name="Mikami K."/>
            <person name="Miyazaki S."/>
            <person name="Morinaga S."/>
            <person name="Murata T."/>
            <person name="Mueller-Roeber B."/>
            <person name="Nelson D.R."/>
            <person name="Obara M."/>
            <person name="Oguri Y."/>
            <person name="Olmstead R.G."/>
            <person name="Onodera N."/>
            <person name="Petersen B.L."/>
            <person name="Pils B."/>
            <person name="Prigge M."/>
            <person name="Rensing S.A."/>
            <person name="Riano-Pachon D.M."/>
            <person name="Roberts A.W."/>
            <person name="Sato Y."/>
            <person name="Scheller H.V."/>
            <person name="Schulz B."/>
            <person name="Schulz C."/>
            <person name="Shakirov E.V."/>
            <person name="Shibagaki N."/>
            <person name="Shinohara N."/>
            <person name="Shippen D.E."/>
            <person name="Soerensen I."/>
            <person name="Sotooka R."/>
            <person name="Sugimoto N."/>
            <person name="Sugita M."/>
            <person name="Sumikawa N."/>
            <person name="Tanurdzic M."/>
            <person name="Theissen G."/>
            <person name="Ulvskov P."/>
            <person name="Wakazuki S."/>
            <person name="Weng J.K."/>
            <person name="Willats W.W."/>
            <person name="Wipf D."/>
            <person name="Wolf P.G."/>
            <person name="Yang L."/>
            <person name="Zimmer A.D."/>
            <person name="Zhu Q."/>
            <person name="Mitros T."/>
            <person name="Hellsten U."/>
            <person name="Loque D."/>
            <person name="Otillar R."/>
            <person name="Salamov A."/>
            <person name="Schmutz J."/>
            <person name="Shapiro H."/>
            <person name="Lindquist E."/>
            <person name="Lucas S."/>
            <person name="Rokhsar D."/>
            <person name="Grigoriev I.V."/>
        </authorList>
    </citation>
    <scope>NUCLEOTIDE SEQUENCE [LARGE SCALE GENOMIC DNA]</scope>
</reference>
<dbReference type="Proteomes" id="UP000001514">
    <property type="component" value="Unassembled WGS sequence"/>
</dbReference>
<evidence type="ECO:0000313" key="2">
    <source>
        <dbReference type="EMBL" id="EFJ15028.1"/>
    </source>
</evidence>
<dbReference type="GO" id="GO:0009507">
    <property type="term" value="C:chloroplast"/>
    <property type="evidence" value="ECO:0007669"/>
    <property type="project" value="InterPro"/>
</dbReference>
<dbReference type="InterPro" id="IPR020526">
    <property type="entry name" value="Ribosomal_cL38"/>
</dbReference>
<dbReference type="PANTHER" id="PTHR36798:SF2">
    <property type="entry name" value="LARGE RIBOSOMAL SUBUNIT PROTEIN CL38"/>
    <property type="match status" value="1"/>
</dbReference>
<dbReference type="EMBL" id="GL377625">
    <property type="protein sequence ID" value="EFJ15028.1"/>
    <property type="molecule type" value="Genomic_DNA"/>
</dbReference>